<dbReference type="InterPro" id="IPR003715">
    <property type="entry name" value="Poly_export_N"/>
</dbReference>
<evidence type="ECO:0000256" key="4">
    <source>
        <dbReference type="ARBA" id="ARBA00022452"/>
    </source>
</evidence>
<evidence type="ECO:0000256" key="15">
    <source>
        <dbReference type="SAM" id="Phobius"/>
    </source>
</evidence>
<keyword evidence="15" id="KW-1133">Transmembrane helix</keyword>
<keyword evidence="10" id="KW-0626">Porin</keyword>
<comment type="caution">
    <text evidence="19">The sequence shown here is derived from an EMBL/GenBank/DDBJ whole genome shotgun (WGS) entry which is preliminary data.</text>
</comment>
<dbReference type="Proteomes" id="UP000326994">
    <property type="component" value="Unassembled WGS sequence"/>
</dbReference>
<keyword evidence="4" id="KW-1134">Transmembrane beta strand</keyword>
<dbReference type="Pfam" id="PF22461">
    <property type="entry name" value="SLBB_2"/>
    <property type="match status" value="1"/>
</dbReference>
<dbReference type="PANTHER" id="PTHR33619:SF3">
    <property type="entry name" value="POLYSACCHARIDE EXPORT PROTEIN GFCE-RELATED"/>
    <property type="match status" value="1"/>
</dbReference>
<evidence type="ECO:0000256" key="16">
    <source>
        <dbReference type="SAM" id="SignalP"/>
    </source>
</evidence>
<dbReference type="GO" id="GO:0015288">
    <property type="term" value="F:porin activity"/>
    <property type="evidence" value="ECO:0007669"/>
    <property type="project" value="UniProtKB-KW"/>
</dbReference>
<dbReference type="GO" id="GO:0046930">
    <property type="term" value="C:pore complex"/>
    <property type="evidence" value="ECO:0007669"/>
    <property type="project" value="UniProtKB-KW"/>
</dbReference>
<feature type="signal peptide" evidence="16">
    <location>
        <begin position="1"/>
        <end position="18"/>
    </location>
</feature>
<evidence type="ECO:0000256" key="14">
    <source>
        <dbReference type="ARBA" id="ARBA00023288"/>
    </source>
</evidence>
<dbReference type="Gene3D" id="3.10.560.10">
    <property type="entry name" value="Outer membrane lipoprotein wza domain like"/>
    <property type="match status" value="1"/>
</dbReference>
<dbReference type="GO" id="GO:0015159">
    <property type="term" value="F:polysaccharide transmembrane transporter activity"/>
    <property type="evidence" value="ECO:0007669"/>
    <property type="project" value="InterPro"/>
</dbReference>
<keyword evidence="20" id="KW-1185">Reference proteome</keyword>
<keyword evidence="11 15" id="KW-0472">Membrane</keyword>
<dbReference type="InterPro" id="IPR049712">
    <property type="entry name" value="Poly_export"/>
</dbReference>
<comment type="subcellular location">
    <subcellularLocation>
        <location evidence="1">Cell outer membrane</location>
        <topology evidence="1">Multi-pass membrane protein</topology>
    </subcellularLocation>
</comment>
<keyword evidence="9" id="KW-0406">Ion transport</keyword>
<evidence type="ECO:0000259" key="17">
    <source>
        <dbReference type="Pfam" id="PF02563"/>
    </source>
</evidence>
<keyword evidence="12" id="KW-0564">Palmitate</keyword>
<evidence type="ECO:0000256" key="2">
    <source>
        <dbReference type="ARBA" id="ARBA00009450"/>
    </source>
</evidence>
<dbReference type="EMBL" id="BKCF01000006">
    <property type="protein sequence ID" value="GEQ87194.1"/>
    <property type="molecule type" value="Genomic_DNA"/>
</dbReference>
<dbReference type="PROSITE" id="PS51257">
    <property type="entry name" value="PROKAR_LIPOPROTEIN"/>
    <property type="match status" value="1"/>
</dbReference>
<keyword evidence="7 16" id="KW-0732">Signal</keyword>
<evidence type="ECO:0000256" key="6">
    <source>
        <dbReference type="ARBA" id="ARBA00022692"/>
    </source>
</evidence>
<dbReference type="GO" id="GO:0009279">
    <property type="term" value="C:cell outer membrane"/>
    <property type="evidence" value="ECO:0007669"/>
    <property type="project" value="UniProtKB-SubCell"/>
</dbReference>
<evidence type="ECO:0000313" key="20">
    <source>
        <dbReference type="Proteomes" id="UP000326994"/>
    </source>
</evidence>
<evidence type="ECO:0000256" key="9">
    <source>
        <dbReference type="ARBA" id="ARBA00023065"/>
    </source>
</evidence>
<evidence type="ECO:0000313" key="19">
    <source>
        <dbReference type="EMBL" id="GEQ87194.1"/>
    </source>
</evidence>
<feature type="domain" description="SLBB" evidence="18">
    <location>
        <begin position="139"/>
        <end position="217"/>
    </location>
</feature>
<feature type="chain" id="PRO_5023921276" evidence="16">
    <location>
        <begin position="19"/>
        <end position="252"/>
    </location>
</feature>
<gene>
    <name evidence="19" type="ORF">ULMS_27020</name>
</gene>
<sequence>MKKYLLLALISFSLFSCATKKEIIYFQDIDALNSKSIEQPFEPIIETNDILYISIYSIDSKAIAPFVKGREDATATNTNANPSLDGYLVKKDGSIIFPVIGDIQVAGSTRAEVVDKINKALSLYIKDPVVDVRIMNFEITILGEVNQPGVFPIRDERVTLPEAIALAGDLTVDGKRENITIVREENGKRLIETIDLTSSDFFNSDFYYLKQNDVIYVQPSLKGVKKSGFIPDVPALLSLFTIVLSSIIIITR</sequence>
<keyword evidence="13" id="KW-0998">Cell outer membrane</keyword>
<accession>A0A5J4G0W8</accession>
<dbReference type="Gene3D" id="3.30.1950.10">
    <property type="entry name" value="wza like domain"/>
    <property type="match status" value="1"/>
</dbReference>
<dbReference type="InterPro" id="IPR054765">
    <property type="entry name" value="SLBB_dom"/>
</dbReference>
<comment type="similarity">
    <text evidence="2">Belongs to the BexD/CtrA/VexA family.</text>
</comment>
<keyword evidence="14" id="KW-0449">Lipoprotein</keyword>
<dbReference type="RefSeq" id="WP_151895111.1">
    <property type="nucleotide sequence ID" value="NZ_BKCF01000006.1"/>
</dbReference>
<organism evidence="19 20">
    <name type="scientific">Patiriisocius marinistellae</name>
    <dbReference type="NCBI Taxonomy" id="2494560"/>
    <lineage>
        <taxon>Bacteria</taxon>
        <taxon>Pseudomonadati</taxon>
        <taxon>Bacteroidota</taxon>
        <taxon>Flavobacteriia</taxon>
        <taxon>Flavobacteriales</taxon>
        <taxon>Flavobacteriaceae</taxon>
        <taxon>Patiriisocius</taxon>
    </lineage>
</organism>
<keyword evidence="5" id="KW-0762">Sugar transport</keyword>
<dbReference type="GO" id="GO:0006811">
    <property type="term" value="P:monoatomic ion transport"/>
    <property type="evidence" value="ECO:0007669"/>
    <property type="project" value="UniProtKB-KW"/>
</dbReference>
<evidence type="ECO:0000256" key="13">
    <source>
        <dbReference type="ARBA" id="ARBA00023237"/>
    </source>
</evidence>
<keyword evidence="8" id="KW-0625">Polysaccharide transport</keyword>
<evidence type="ECO:0000256" key="8">
    <source>
        <dbReference type="ARBA" id="ARBA00023047"/>
    </source>
</evidence>
<evidence type="ECO:0000256" key="5">
    <source>
        <dbReference type="ARBA" id="ARBA00022597"/>
    </source>
</evidence>
<feature type="transmembrane region" description="Helical" evidence="15">
    <location>
        <begin position="233"/>
        <end position="251"/>
    </location>
</feature>
<dbReference type="Pfam" id="PF02563">
    <property type="entry name" value="Poly_export"/>
    <property type="match status" value="1"/>
</dbReference>
<protein>
    <submittedName>
        <fullName evidence="19">Polysaccharide biosynthesis protein</fullName>
    </submittedName>
</protein>
<keyword evidence="3" id="KW-0813">Transport</keyword>
<proteinExistence type="inferred from homology"/>
<dbReference type="AlphaFoldDB" id="A0A5J4G0W8"/>
<keyword evidence="6 15" id="KW-0812">Transmembrane</keyword>
<evidence type="ECO:0000256" key="1">
    <source>
        <dbReference type="ARBA" id="ARBA00004571"/>
    </source>
</evidence>
<dbReference type="PANTHER" id="PTHR33619">
    <property type="entry name" value="POLYSACCHARIDE EXPORT PROTEIN GFCE-RELATED"/>
    <property type="match status" value="1"/>
</dbReference>
<evidence type="ECO:0000256" key="10">
    <source>
        <dbReference type="ARBA" id="ARBA00023114"/>
    </source>
</evidence>
<evidence type="ECO:0000256" key="11">
    <source>
        <dbReference type="ARBA" id="ARBA00023136"/>
    </source>
</evidence>
<name>A0A5J4G0W8_9FLAO</name>
<feature type="domain" description="Polysaccharide export protein N-terminal" evidence="17">
    <location>
        <begin position="44"/>
        <end position="134"/>
    </location>
</feature>
<evidence type="ECO:0000259" key="18">
    <source>
        <dbReference type="Pfam" id="PF22461"/>
    </source>
</evidence>
<evidence type="ECO:0000256" key="3">
    <source>
        <dbReference type="ARBA" id="ARBA00022448"/>
    </source>
</evidence>
<evidence type="ECO:0000256" key="12">
    <source>
        <dbReference type="ARBA" id="ARBA00023139"/>
    </source>
</evidence>
<evidence type="ECO:0000256" key="7">
    <source>
        <dbReference type="ARBA" id="ARBA00022729"/>
    </source>
</evidence>
<dbReference type="OrthoDB" id="662756at2"/>
<reference evidence="19 20" key="1">
    <citation type="submission" date="2019-08" db="EMBL/GenBank/DDBJ databases">
        <title>Ulvibacter marinistellae sp. nov., isolated from a starfish, Patiria pectinifera.</title>
        <authorList>
            <person name="Kawano K."/>
            <person name="Ushijima N."/>
            <person name="Kihara M."/>
            <person name="Itoh H."/>
        </authorList>
    </citation>
    <scope>NUCLEOTIDE SEQUENCE [LARGE SCALE GENOMIC DNA]</scope>
    <source>
        <strain evidence="19 20">KK4</strain>
    </source>
</reference>